<protein>
    <submittedName>
        <fullName evidence="1">Uncharacterized protein</fullName>
    </submittedName>
</protein>
<evidence type="ECO:0000313" key="1">
    <source>
        <dbReference type="EMBL" id="KAK8769630.1"/>
    </source>
</evidence>
<proteinExistence type="predicted"/>
<reference evidence="1 2" key="1">
    <citation type="journal article" date="2023" name="Arcadia Sci">
        <title>De novo assembly of a long-read Amblyomma americanum tick genome.</title>
        <authorList>
            <person name="Chou S."/>
            <person name="Poskanzer K.E."/>
            <person name="Rollins M."/>
            <person name="Thuy-Boun P.S."/>
        </authorList>
    </citation>
    <scope>NUCLEOTIDE SEQUENCE [LARGE SCALE GENOMIC DNA]</scope>
    <source>
        <strain evidence="1">F_SG_1</strain>
        <tissue evidence="1">Salivary glands</tissue>
    </source>
</reference>
<organism evidence="1 2">
    <name type="scientific">Amblyomma americanum</name>
    <name type="common">Lone star tick</name>
    <dbReference type="NCBI Taxonomy" id="6943"/>
    <lineage>
        <taxon>Eukaryota</taxon>
        <taxon>Metazoa</taxon>
        <taxon>Ecdysozoa</taxon>
        <taxon>Arthropoda</taxon>
        <taxon>Chelicerata</taxon>
        <taxon>Arachnida</taxon>
        <taxon>Acari</taxon>
        <taxon>Parasitiformes</taxon>
        <taxon>Ixodida</taxon>
        <taxon>Ixodoidea</taxon>
        <taxon>Ixodidae</taxon>
        <taxon>Amblyomminae</taxon>
        <taxon>Amblyomma</taxon>
    </lineage>
</organism>
<dbReference type="EMBL" id="JARKHS020022382">
    <property type="protein sequence ID" value="KAK8769630.1"/>
    <property type="molecule type" value="Genomic_DNA"/>
</dbReference>
<accession>A0AAQ4E4K9</accession>
<name>A0AAQ4E4K9_AMBAM</name>
<comment type="caution">
    <text evidence="1">The sequence shown here is derived from an EMBL/GenBank/DDBJ whole genome shotgun (WGS) entry which is preliminary data.</text>
</comment>
<evidence type="ECO:0000313" key="2">
    <source>
        <dbReference type="Proteomes" id="UP001321473"/>
    </source>
</evidence>
<sequence>MGDIVKCPLHIQECEADDVAGVTCILKAGHDICYGTSSTTVPPEPRLLFGQEACGPSDPLQPPQGHGLHELPWGRGPGLRRFTTVCTVSYLHIGLVMPPGDNCNYIFYDSLYSRPEDTFMGTFTNNYLKPFFDAARQSTTVRFGFSVHAPAVDGFTNEIRSVDGKKHYKDHWQQNVYGWGFLNIHELIVKNSPQVVKSALTALKVWCLNL</sequence>
<keyword evidence="2" id="KW-1185">Reference proteome</keyword>
<dbReference type="AlphaFoldDB" id="A0AAQ4E4K9"/>
<gene>
    <name evidence="1" type="ORF">V5799_013905</name>
</gene>
<dbReference type="Proteomes" id="UP001321473">
    <property type="component" value="Unassembled WGS sequence"/>
</dbReference>